<dbReference type="InterPro" id="IPR010662">
    <property type="entry name" value="RBBP9/YdeN"/>
</dbReference>
<protein>
    <recommendedName>
        <fullName evidence="3">Alpha/beta hydrolase</fullName>
    </recommendedName>
</protein>
<accession>A0A918PIL1</accession>
<keyword evidence="2" id="KW-1185">Reference proteome</keyword>
<dbReference type="RefSeq" id="WP_189621499.1">
    <property type="nucleotide sequence ID" value="NZ_BMZA01000009.1"/>
</dbReference>
<reference evidence="1" key="2">
    <citation type="submission" date="2020-09" db="EMBL/GenBank/DDBJ databases">
        <authorList>
            <person name="Sun Q."/>
            <person name="Kim S."/>
        </authorList>
    </citation>
    <scope>NUCLEOTIDE SEQUENCE</scope>
    <source>
        <strain evidence="1">KCTC 32255</strain>
    </source>
</reference>
<dbReference type="EMBL" id="BMZA01000009">
    <property type="protein sequence ID" value="GGZ08699.1"/>
    <property type="molecule type" value="Genomic_DNA"/>
</dbReference>
<evidence type="ECO:0000313" key="1">
    <source>
        <dbReference type="EMBL" id="GGZ08699.1"/>
    </source>
</evidence>
<organism evidence="1 2">
    <name type="scientific">Novosphingobium colocasiae</name>
    <dbReference type="NCBI Taxonomy" id="1256513"/>
    <lineage>
        <taxon>Bacteria</taxon>
        <taxon>Pseudomonadati</taxon>
        <taxon>Pseudomonadota</taxon>
        <taxon>Alphaproteobacteria</taxon>
        <taxon>Sphingomonadales</taxon>
        <taxon>Sphingomonadaceae</taxon>
        <taxon>Novosphingobium</taxon>
    </lineage>
</organism>
<name>A0A918PIL1_9SPHN</name>
<dbReference type="AlphaFoldDB" id="A0A918PIL1"/>
<evidence type="ECO:0000313" key="2">
    <source>
        <dbReference type="Proteomes" id="UP000648075"/>
    </source>
</evidence>
<dbReference type="Gene3D" id="3.40.50.1820">
    <property type="entry name" value="alpha/beta hydrolase"/>
    <property type="match status" value="1"/>
</dbReference>
<dbReference type="SUPFAM" id="SSF53474">
    <property type="entry name" value="alpha/beta-Hydrolases"/>
    <property type="match status" value="1"/>
</dbReference>
<gene>
    <name evidence="1" type="ORF">GCM10011614_24510</name>
</gene>
<dbReference type="Pfam" id="PF06821">
    <property type="entry name" value="Ser_hydrolase"/>
    <property type="match status" value="1"/>
</dbReference>
<reference evidence="1" key="1">
    <citation type="journal article" date="2014" name="Int. J. Syst. Evol. Microbiol.">
        <title>Complete genome sequence of Corynebacterium casei LMG S-19264T (=DSM 44701T), isolated from a smear-ripened cheese.</title>
        <authorList>
            <consortium name="US DOE Joint Genome Institute (JGI-PGF)"/>
            <person name="Walter F."/>
            <person name="Albersmeier A."/>
            <person name="Kalinowski J."/>
            <person name="Ruckert C."/>
        </authorList>
    </citation>
    <scope>NUCLEOTIDE SEQUENCE</scope>
    <source>
        <strain evidence="1">KCTC 32255</strain>
    </source>
</reference>
<dbReference type="Proteomes" id="UP000648075">
    <property type="component" value="Unassembled WGS sequence"/>
</dbReference>
<dbReference type="InterPro" id="IPR029058">
    <property type="entry name" value="AB_hydrolase_fold"/>
</dbReference>
<dbReference type="GO" id="GO:0016787">
    <property type="term" value="F:hydrolase activity"/>
    <property type="evidence" value="ECO:0007669"/>
    <property type="project" value="InterPro"/>
</dbReference>
<comment type="caution">
    <text evidence="1">The sequence shown here is derived from an EMBL/GenBank/DDBJ whole genome shotgun (WGS) entry which is preliminary data.</text>
</comment>
<proteinExistence type="predicted"/>
<sequence length="222" mass="24356">MTRLHHSQNSASQEPAVLLVPGLDGSGPDHWQSAWERELPDARKVDLGMWDNPHRNTWVNKLNLAVHRAGKPVVLVAHSLGCLVTAWWAKFEQPGWSEPVVGALLVAPPEVDFFPRDERVTRFAPTPADALPFPSILVGSRNDPWINFDAARMLARRWGSAFVDAGDAGHINAESGHHRWLNGRALLDRLIGGGLDTASRPAAAAGTLPIHSDWAEGLEYRS</sequence>
<evidence type="ECO:0008006" key="3">
    <source>
        <dbReference type="Google" id="ProtNLM"/>
    </source>
</evidence>